<reference evidence="1 2" key="1">
    <citation type="submission" date="2021-06" db="EMBL/GenBank/DDBJ databases">
        <title>Caerostris extrusa draft genome.</title>
        <authorList>
            <person name="Kono N."/>
            <person name="Arakawa K."/>
        </authorList>
    </citation>
    <scope>NUCLEOTIDE SEQUENCE [LARGE SCALE GENOMIC DNA]</scope>
</reference>
<organism evidence="1 2">
    <name type="scientific">Caerostris extrusa</name>
    <name type="common">Bark spider</name>
    <name type="synonym">Caerostris bankana</name>
    <dbReference type="NCBI Taxonomy" id="172846"/>
    <lineage>
        <taxon>Eukaryota</taxon>
        <taxon>Metazoa</taxon>
        <taxon>Ecdysozoa</taxon>
        <taxon>Arthropoda</taxon>
        <taxon>Chelicerata</taxon>
        <taxon>Arachnida</taxon>
        <taxon>Araneae</taxon>
        <taxon>Araneomorphae</taxon>
        <taxon>Entelegynae</taxon>
        <taxon>Araneoidea</taxon>
        <taxon>Araneidae</taxon>
        <taxon>Caerostris</taxon>
    </lineage>
</organism>
<name>A0AAV4MM88_CAEEX</name>
<evidence type="ECO:0000313" key="2">
    <source>
        <dbReference type="Proteomes" id="UP001054945"/>
    </source>
</evidence>
<gene>
    <name evidence="1" type="ORF">CEXT_711901</name>
</gene>
<accession>A0AAV4MM88</accession>
<dbReference type="AlphaFoldDB" id="A0AAV4MM88"/>
<comment type="caution">
    <text evidence="1">The sequence shown here is derived from an EMBL/GenBank/DDBJ whole genome shotgun (WGS) entry which is preliminary data.</text>
</comment>
<proteinExistence type="predicted"/>
<keyword evidence="2" id="KW-1185">Reference proteome</keyword>
<sequence>MFSPFDTLLRYLENSPSAVLLKTTCSWRHYLGFKSLCVYTQQTPRDGGPGFLFPSKLSPLKKRFSPS</sequence>
<evidence type="ECO:0000313" key="1">
    <source>
        <dbReference type="EMBL" id="GIX73516.1"/>
    </source>
</evidence>
<dbReference type="EMBL" id="BPLR01019960">
    <property type="protein sequence ID" value="GIX73516.1"/>
    <property type="molecule type" value="Genomic_DNA"/>
</dbReference>
<protein>
    <submittedName>
        <fullName evidence="1">Uncharacterized protein</fullName>
    </submittedName>
</protein>
<dbReference type="Proteomes" id="UP001054945">
    <property type="component" value="Unassembled WGS sequence"/>
</dbReference>